<reference evidence="2 3" key="1">
    <citation type="journal article" date="2018" name="Mol. Biol. Evol.">
        <title>Broad Genomic Sampling Reveals a Smut Pathogenic Ancestry of the Fungal Clade Ustilaginomycotina.</title>
        <authorList>
            <person name="Kijpornyongpan T."/>
            <person name="Mondo S.J."/>
            <person name="Barry K."/>
            <person name="Sandor L."/>
            <person name="Lee J."/>
            <person name="Lipzen A."/>
            <person name="Pangilinan J."/>
            <person name="LaButti K."/>
            <person name="Hainaut M."/>
            <person name="Henrissat B."/>
            <person name="Grigoriev I.V."/>
            <person name="Spatafora J.W."/>
            <person name="Aime M.C."/>
        </authorList>
    </citation>
    <scope>NUCLEOTIDE SEQUENCE [LARGE SCALE GENOMIC DNA]</scope>
    <source>
        <strain evidence="2 3">MCA 3645</strain>
    </source>
</reference>
<dbReference type="OrthoDB" id="2585251at2759"/>
<feature type="compositionally biased region" description="Polar residues" evidence="1">
    <location>
        <begin position="460"/>
        <end position="471"/>
    </location>
</feature>
<feature type="region of interest" description="Disordered" evidence="1">
    <location>
        <begin position="438"/>
        <end position="471"/>
    </location>
</feature>
<feature type="compositionally biased region" description="Low complexity" evidence="1">
    <location>
        <begin position="438"/>
        <end position="450"/>
    </location>
</feature>
<evidence type="ECO:0000313" key="2">
    <source>
        <dbReference type="EMBL" id="PWY98020.1"/>
    </source>
</evidence>
<organism evidence="2 3">
    <name type="scientific">Testicularia cyperi</name>
    <dbReference type="NCBI Taxonomy" id="1882483"/>
    <lineage>
        <taxon>Eukaryota</taxon>
        <taxon>Fungi</taxon>
        <taxon>Dikarya</taxon>
        <taxon>Basidiomycota</taxon>
        <taxon>Ustilaginomycotina</taxon>
        <taxon>Ustilaginomycetes</taxon>
        <taxon>Ustilaginales</taxon>
        <taxon>Anthracoideaceae</taxon>
        <taxon>Testicularia</taxon>
    </lineage>
</organism>
<evidence type="ECO:0000313" key="3">
    <source>
        <dbReference type="Proteomes" id="UP000246740"/>
    </source>
</evidence>
<proteinExistence type="predicted"/>
<accession>A0A317XL32</accession>
<dbReference type="InParanoid" id="A0A317XL32"/>
<protein>
    <submittedName>
        <fullName evidence="2">Uncharacterized protein</fullName>
    </submittedName>
</protein>
<name>A0A317XL32_9BASI</name>
<dbReference type="AlphaFoldDB" id="A0A317XL32"/>
<dbReference type="STRING" id="1882483.A0A317XL32"/>
<dbReference type="Proteomes" id="UP000246740">
    <property type="component" value="Unassembled WGS sequence"/>
</dbReference>
<dbReference type="EMBL" id="KZ819200">
    <property type="protein sequence ID" value="PWY98020.1"/>
    <property type="molecule type" value="Genomic_DNA"/>
</dbReference>
<evidence type="ECO:0000256" key="1">
    <source>
        <dbReference type="SAM" id="MobiDB-lite"/>
    </source>
</evidence>
<keyword evidence="3" id="KW-1185">Reference proteome</keyword>
<sequence length="541" mass="58215">MIGRPSPGRLRAIGRGVVMHSTGGRRALHHRALPPRPRPCTAPTSRSIAMFHKAALRKAVSSAATFSTHATRLQSTRALRSWFSILGSSLRSLRANTSIAIPRSLLSSWTKSLPQLRSSSPFVRGALDAFRATSARPSTQTGKTASARFTSPFVTFSQGVRSGLGSRPACGPLTLSPLRGGTGLQTARQFSSGGARIFDNLVVNAPLALRLAADQADEKANLSQRKPAMRRRAVAGVSASGPRRTGATFSSANLARNAAKFAATNKAGQRASAKQGHCFTAAEKQKAVETDLSTYFHLPTIDIEHPTTSAVETIITLKIRLSDPLHTRLGGRSPTGAHLTRGGPSLFDAEFVLDAQQALEHEHLRYLQAKAVLRVLWDNDLVRQDTEMDLFSDPTTWTVVLNNVPAKRLLSLLDASLEFDFRPWLRITSCDGFEFGSEVSPSSDSSGPGSRARQVEPLVESQSLSTSSFQDDLTNASTSSFSLNLTPPLSSSASQDQSASHRSFDSSSLNEDLISLPDSFIDSPAASNAHDSWLYDSRNLA</sequence>
<gene>
    <name evidence="2" type="ORF">BCV70DRAFT_194051</name>
</gene>